<dbReference type="InterPro" id="IPR036371">
    <property type="entry name" value="TPK_B1-bd_sf"/>
</dbReference>
<dbReference type="PIRSF" id="PIRSF031057">
    <property type="entry name" value="Thiamin_pyrophosphokinase"/>
    <property type="match status" value="1"/>
</dbReference>
<feature type="domain" description="Thiamin pyrophosphokinase thiamin-binding" evidence="9">
    <location>
        <begin position="177"/>
        <end position="243"/>
    </location>
</feature>
<dbReference type="Gene3D" id="3.40.50.10240">
    <property type="entry name" value="Thiamin pyrophosphokinase, catalytic domain"/>
    <property type="match status" value="1"/>
</dbReference>
<dbReference type="GO" id="GO:0030975">
    <property type="term" value="F:thiamine binding"/>
    <property type="evidence" value="ECO:0007669"/>
    <property type="project" value="UniProtKB-UniRule"/>
</dbReference>
<dbReference type="GO" id="GO:0005524">
    <property type="term" value="F:ATP binding"/>
    <property type="evidence" value="ECO:0007669"/>
    <property type="project" value="UniProtKB-UniRule"/>
</dbReference>
<dbReference type="PANTHER" id="PTHR13622">
    <property type="entry name" value="THIAMIN PYROPHOSPHOKINASE"/>
    <property type="match status" value="1"/>
</dbReference>
<comment type="caution">
    <text evidence="10">The sequence shown here is derived from an EMBL/GenBank/DDBJ whole genome shotgun (WGS) entry which is preliminary data.</text>
</comment>
<dbReference type="InterPro" id="IPR036759">
    <property type="entry name" value="TPK_catalytic_sf"/>
</dbReference>
<evidence type="ECO:0000256" key="5">
    <source>
        <dbReference type="ARBA" id="ARBA00022777"/>
    </source>
</evidence>
<dbReference type="InterPro" id="IPR007371">
    <property type="entry name" value="TPK_catalytic"/>
</dbReference>
<feature type="region of interest" description="Disordered" evidence="8">
    <location>
        <begin position="1"/>
        <end position="30"/>
    </location>
</feature>
<evidence type="ECO:0000313" key="10">
    <source>
        <dbReference type="EMBL" id="KAJ1929748.1"/>
    </source>
</evidence>
<gene>
    <name evidence="10" type="primary">THI80_1</name>
    <name evidence="10" type="ORF">IWQ60_000900</name>
</gene>
<comment type="pathway">
    <text evidence="1 7">Cofactor biosynthesis; thiamine diphosphate biosynthesis; thiamine diphosphate from thiamine: step 1/1.</text>
</comment>
<evidence type="ECO:0000256" key="4">
    <source>
        <dbReference type="ARBA" id="ARBA00022741"/>
    </source>
</evidence>
<evidence type="ECO:0000256" key="1">
    <source>
        <dbReference type="ARBA" id="ARBA00005078"/>
    </source>
</evidence>
<dbReference type="SUPFAM" id="SSF63999">
    <property type="entry name" value="Thiamin pyrophosphokinase, catalytic domain"/>
    <property type="match status" value="1"/>
</dbReference>
<evidence type="ECO:0000256" key="6">
    <source>
        <dbReference type="ARBA" id="ARBA00022840"/>
    </source>
</evidence>
<proteinExistence type="inferred from homology"/>
<dbReference type="Gene3D" id="2.60.120.320">
    <property type="entry name" value="Thiamin pyrophosphokinase, thiamin-binding domain"/>
    <property type="match status" value="1"/>
</dbReference>
<dbReference type="GO" id="GO:0009229">
    <property type="term" value="P:thiamine diphosphate biosynthetic process"/>
    <property type="evidence" value="ECO:0007669"/>
    <property type="project" value="UniProtKB-UniRule"/>
</dbReference>
<dbReference type="EMBL" id="JANBPT010000025">
    <property type="protein sequence ID" value="KAJ1929748.1"/>
    <property type="molecule type" value="Genomic_DNA"/>
</dbReference>
<keyword evidence="11" id="KW-1185">Reference proteome</keyword>
<dbReference type="Pfam" id="PF04265">
    <property type="entry name" value="TPK_B1_binding"/>
    <property type="match status" value="1"/>
</dbReference>
<dbReference type="Pfam" id="PF04263">
    <property type="entry name" value="TPK_catalytic"/>
    <property type="match status" value="1"/>
</dbReference>
<reference evidence="10" key="1">
    <citation type="submission" date="2022-07" db="EMBL/GenBank/DDBJ databases">
        <title>Phylogenomic reconstructions and comparative analyses of Kickxellomycotina fungi.</title>
        <authorList>
            <person name="Reynolds N.K."/>
            <person name="Stajich J.E."/>
            <person name="Barry K."/>
            <person name="Grigoriev I.V."/>
            <person name="Crous P."/>
            <person name="Smith M.E."/>
        </authorList>
    </citation>
    <scope>NUCLEOTIDE SEQUENCE</scope>
    <source>
        <strain evidence="10">RSA 861</strain>
    </source>
</reference>
<dbReference type="FunFam" id="2.60.120.320:FF:000001">
    <property type="entry name" value="Thiamine pyrophosphokinase"/>
    <property type="match status" value="1"/>
</dbReference>
<keyword evidence="4 7" id="KW-0547">Nucleotide-binding</keyword>
<accession>A0A9W8AF73</accession>
<dbReference type="AlphaFoldDB" id="A0A9W8AF73"/>
<dbReference type="PANTHER" id="PTHR13622:SF8">
    <property type="entry name" value="THIAMIN PYROPHOSPHOKINASE 1"/>
    <property type="match status" value="1"/>
</dbReference>
<dbReference type="SMART" id="SM00983">
    <property type="entry name" value="TPK_B1_binding"/>
    <property type="match status" value="1"/>
</dbReference>
<keyword evidence="6 7" id="KW-0067">ATP-binding</keyword>
<evidence type="ECO:0000256" key="8">
    <source>
        <dbReference type="SAM" id="MobiDB-lite"/>
    </source>
</evidence>
<dbReference type="GO" id="GO:0004788">
    <property type="term" value="F:thiamine diphosphokinase activity"/>
    <property type="evidence" value="ECO:0007669"/>
    <property type="project" value="UniProtKB-UniRule"/>
</dbReference>
<organism evidence="10 11">
    <name type="scientific">Tieghemiomyces parasiticus</name>
    <dbReference type="NCBI Taxonomy" id="78921"/>
    <lineage>
        <taxon>Eukaryota</taxon>
        <taxon>Fungi</taxon>
        <taxon>Fungi incertae sedis</taxon>
        <taxon>Zoopagomycota</taxon>
        <taxon>Kickxellomycotina</taxon>
        <taxon>Dimargaritomycetes</taxon>
        <taxon>Dimargaritales</taxon>
        <taxon>Dimargaritaceae</taxon>
        <taxon>Tieghemiomyces</taxon>
    </lineage>
</organism>
<evidence type="ECO:0000256" key="7">
    <source>
        <dbReference type="PIRNR" id="PIRNR031057"/>
    </source>
</evidence>
<feature type="compositionally biased region" description="Polar residues" evidence="8">
    <location>
        <begin position="11"/>
        <end position="28"/>
    </location>
</feature>
<comment type="catalytic activity">
    <reaction evidence="7">
        <text>thiamine + ATP = thiamine diphosphate + AMP + H(+)</text>
        <dbReference type="Rhea" id="RHEA:11576"/>
        <dbReference type="ChEBI" id="CHEBI:15378"/>
        <dbReference type="ChEBI" id="CHEBI:18385"/>
        <dbReference type="ChEBI" id="CHEBI:30616"/>
        <dbReference type="ChEBI" id="CHEBI:58937"/>
        <dbReference type="ChEBI" id="CHEBI:456215"/>
    </reaction>
</comment>
<evidence type="ECO:0000313" key="11">
    <source>
        <dbReference type="Proteomes" id="UP001150569"/>
    </source>
</evidence>
<dbReference type="GO" id="GO:0016301">
    <property type="term" value="F:kinase activity"/>
    <property type="evidence" value="ECO:0007669"/>
    <property type="project" value="UniProtKB-UniRule"/>
</dbReference>
<dbReference type="InterPro" id="IPR007373">
    <property type="entry name" value="Thiamin_PyroPKinase_B1-bd"/>
</dbReference>
<evidence type="ECO:0000256" key="3">
    <source>
        <dbReference type="ARBA" id="ARBA00022679"/>
    </source>
</evidence>
<dbReference type="GO" id="GO:0006772">
    <property type="term" value="P:thiamine metabolic process"/>
    <property type="evidence" value="ECO:0007669"/>
    <property type="project" value="InterPro"/>
</dbReference>
<dbReference type="InterPro" id="IPR016966">
    <property type="entry name" value="Thiamin_pyrophosphokinase_euk"/>
</dbReference>
<dbReference type="CDD" id="cd07995">
    <property type="entry name" value="TPK"/>
    <property type="match status" value="1"/>
</dbReference>
<evidence type="ECO:0000259" key="9">
    <source>
        <dbReference type="SMART" id="SM00983"/>
    </source>
</evidence>
<dbReference type="SUPFAM" id="SSF63862">
    <property type="entry name" value="Thiamin pyrophosphokinase, substrate-binding domain"/>
    <property type="match status" value="1"/>
</dbReference>
<dbReference type="EC" id="2.7.6.2" evidence="7"/>
<keyword evidence="5 7" id="KW-0418">Kinase</keyword>
<dbReference type="OrthoDB" id="25149at2759"/>
<comment type="similarity">
    <text evidence="2 7">Belongs to the thiamine pyrophosphokinase family.</text>
</comment>
<keyword evidence="3 7" id="KW-0808">Transferase</keyword>
<name>A0A9W8AF73_9FUNG</name>
<dbReference type="NCBIfam" id="TIGR01378">
    <property type="entry name" value="thi_PPkinase"/>
    <property type="match status" value="1"/>
</dbReference>
<dbReference type="InterPro" id="IPR006282">
    <property type="entry name" value="Thi_PPkinase"/>
</dbReference>
<sequence>MPASPLRFRHSPSQTLLGRQPSHNTAGRPSTGRLALLLLNQPVERTDTRFASLWRRADLRICADGGANRLEFVPDGICGDLDSVRPEVVKYFAAQGTEVRQVKDQDTTDFMKCLSWIDTLVTAKGHNVSEVTVVAYGGLGGRFDHTMSSIYTLYNFGVERPIYLVSRNTMTCLLQEGESRIECDWYKSRPTCGILPIGADSTVLTTRGLRWNLNNQESSFHGMLSTSNIIDEPEVVVTTSKPIIWTMDLDGEET</sequence>
<evidence type="ECO:0000256" key="2">
    <source>
        <dbReference type="ARBA" id="ARBA00006785"/>
    </source>
</evidence>
<dbReference type="Proteomes" id="UP001150569">
    <property type="component" value="Unassembled WGS sequence"/>
</dbReference>
<protein>
    <recommendedName>
        <fullName evidence="7">Thiamine pyrophosphokinase</fullName>
        <ecNumber evidence="7">2.7.6.2</ecNumber>
    </recommendedName>
</protein>